<dbReference type="PRINTS" id="PR00503">
    <property type="entry name" value="BROMODOMAIN"/>
</dbReference>
<dbReference type="OrthoDB" id="298344at2759"/>
<gene>
    <name evidence="7" type="primary">ZMYND8_1</name>
    <name evidence="7" type="ORF">E2C01_085928</name>
</gene>
<dbReference type="GO" id="GO:0003714">
    <property type="term" value="F:transcription corepressor activity"/>
    <property type="evidence" value="ECO:0007669"/>
    <property type="project" value="TreeGrafter"/>
</dbReference>
<dbReference type="SUPFAM" id="SSF47370">
    <property type="entry name" value="Bromodomain"/>
    <property type="match status" value="1"/>
</dbReference>
<dbReference type="GO" id="GO:0016301">
    <property type="term" value="F:kinase activity"/>
    <property type="evidence" value="ECO:0007669"/>
    <property type="project" value="UniProtKB-KW"/>
</dbReference>
<keyword evidence="2" id="KW-0863">Zinc-finger</keyword>
<dbReference type="Pfam" id="PF00439">
    <property type="entry name" value="Bromodomain"/>
    <property type="match status" value="1"/>
</dbReference>
<sequence>MEPFTKPVDTTEFPTYEDIVVHPVDFTSLERNIKRKFYGSTEAFSADARWIVHNSVIFNGVLSPHYSISFSLSPPSSNVGLVCMSR</sequence>
<dbReference type="AlphaFoldDB" id="A0A5B7JEZ3"/>
<dbReference type="InterPro" id="IPR001487">
    <property type="entry name" value="Bromodomain"/>
</dbReference>
<keyword evidence="8" id="KW-1185">Reference proteome</keyword>
<keyword evidence="1" id="KW-0479">Metal-binding</keyword>
<keyword evidence="4 5" id="KW-0103">Bromodomain</keyword>
<dbReference type="EMBL" id="VSRR010086031">
    <property type="protein sequence ID" value="MPC90924.1"/>
    <property type="molecule type" value="Genomic_DNA"/>
</dbReference>
<proteinExistence type="predicted"/>
<keyword evidence="3" id="KW-0862">Zinc</keyword>
<evidence type="ECO:0000313" key="8">
    <source>
        <dbReference type="Proteomes" id="UP000324222"/>
    </source>
</evidence>
<organism evidence="7 8">
    <name type="scientific">Portunus trituberculatus</name>
    <name type="common">Swimming crab</name>
    <name type="synonym">Neptunus trituberculatus</name>
    <dbReference type="NCBI Taxonomy" id="210409"/>
    <lineage>
        <taxon>Eukaryota</taxon>
        <taxon>Metazoa</taxon>
        <taxon>Ecdysozoa</taxon>
        <taxon>Arthropoda</taxon>
        <taxon>Crustacea</taxon>
        <taxon>Multicrustacea</taxon>
        <taxon>Malacostraca</taxon>
        <taxon>Eumalacostraca</taxon>
        <taxon>Eucarida</taxon>
        <taxon>Decapoda</taxon>
        <taxon>Pleocyemata</taxon>
        <taxon>Brachyura</taxon>
        <taxon>Eubrachyura</taxon>
        <taxon>Portunoidea</taxon>
        <taxon>Portunidae</taxon>
        <taxon>Portuninae</taxon>
        <taxon>Portunus</taxon>
    </lineage>
</organism>
<accession>A0A5B7JEZ3</accession>
<dbReference type="PANTHER" id="PTHR46453">
    <property type="entry name" value="PROTEIN KINASE C-BINDING PROTEIN 1"/>
    <property type="match status" value="1"/>
</dbReference>
<dbReference type="Proteomes" id="UP000324222">
    <property type="component" value="Unassembled WGS sequence"/>
</dbReference>
<evidence type="ECO:0000256" key="1">
    <source>
        <dbReference type="ARBA" id="ARBA00022723"/>
    </source>
</evidence>
<evidence type="ECO:0000256" key="5">
    <source>
        <dbReference type="PROSITE-ProRule" id="PRU00035"/>
    </source>
</evidence>
<dbReference type="PROSITE" id="PS50014">
    <property type="entry name" value="BROMODOMAIN_2"/>
    <property type="match status" value="1"/>
</dbReference>
<comment type="caution">
    <text evidence="7">The sequence shown here is derived from an EMBL/GenBank/DDBJ whole genome shotgun (WGS) entry which is preliminary data.</text>
</comment>
<dbReference type="Gene3D" id="1.20.920.10">
    <property type="entry name" value="Bromodomain-like"/>
    <property type="match status" value="1"/>
</dbReference>
<reference evidence="7 8" key="1">
    <citation type="submission" date="2019-05" db="EMBL/GenBank/DDBJ databases">
        <title>Another draft genome of Portunus trituberculatus and its Hox gene families provides insights of decapod evolution.</title>
        <authorList>
            <person name="Jeong J.-H."/>
            <person name="Song I."/>
            <person name="Kim S."/>
            <person name="Choi T."/>
            <person name="Kim D."/>
            <person name="Ryu S."/>
            <person name="Kim W."/>
        </authorList>
    </citation>
    <scope>NUCLEOTIDE SEQUENCE [LARGE SCALE GENOMIC DNA]</scope>
    <source>
        <tissue evidence="7">Muscle</tissue>
    </source>
</reference>
<evidence type="ECO:0000256" key="2">
    <source>
        <dbReference type="ARBA" id="ARBA00022771"/>
    </source>
</evidence>
<evidence type="ECO:0000256" key="3">
    <source>
        <dbReference type="ARBA" id="ARBA00022833"/>
    </source>
</evidence>
<keyword evidence="7" id="KW-0808">Transferase</keyword>
<dbReference type="GO" id="GO:0005737">
    <property type="term" value="C:cytoplasm"/>
    <property type="evidence" value="ECO:0007669"/>
    <property type="project" value="TreeGrafter"/>
</dbReference>
<dbReference type="GO" id="GO:0008270">
    <property type="term" value="F:zinc ion binding"/>
    <property type="evidence" value="ECO:0007669"/>
    <property type="project" value="UniProtKB-KW"/>
</dbReference>
<keyword evidence="7" id="KW-0418">Kinase</keyword>
<protein>
    <submittedName>
        <fullName evidence="7">Protein kinase C-binding protein 1</fullName>
    </submittedName>
</protein>
<name>A0A5B7JEZ3_PORTR</name>
<dbReference type="GO" id="GO:0005634">
    <property type="term" value="C:nucleus"/>
    <property type="evidence" value="ECO:0007669"/>
    <property type="project" value="TreeGrafter"/>
</dbReference>
<dbReference type="PANTHER" id="PTHR46453:SF5">
    <property type="entry name" value="PROTEIN KINASE C-BINDING PROTEIN 1 ISOFORM X1"/>
    <property type="match status" value="1"/>
</dbReference>
<feature type="domain" description="Bromo" evidence="6">
    <location>
        <begin position="1"/>
        <end position="66"/>
    </location>
</feature>
<evidence type="ECO:0000256" key="4">
    <source>
        <dbReference type="ARBA" id="ARBA00023117"/>
    </source>
</evidence>
<evidence type="ECO:0000313" key="7">
    <source>
        <dbReference type="EMBL" id="MPC90924.1"/>
    </source>
</evidence>
<dbReference type="InterPro" id="IPR036427">
    <property type="entry name" value="Bromodomain-like_sf"/>
</dbReference>
<evidence type="ECO:0000259" key="6">
    <source>
        <dbReference type="PROSITE" id="PS50014"/>
    </source>
</evidence>